<reference evidence="2" key="1">
    <citation type="submission" date="2019-03" db="EMBL/GenBank/DDBJ databases">
        <title>Weissella sp. 26KH-42 Genome sequencing.</title>
        <authorList>
            <person name="Heo J."/>
            <person name="Kim S.-J."/>
            <person name="Kim J.-S."/>
            <person name="Hong S.-B."/>
            <person name="Kwon S.-W."/>
        </authorList>
    </citation>
    <scope>NUCLEOTIDE SEQUENCE [LARGE SCALE GENOMIC DNA]</scope>
    <source>
        <strain evidence="2">26KH-42</strain>
    </source>
</reference>
<keyword evidence="2" id="KW-1185">Reference proteome</keyword>
<dbReference type="InterPro" id="IPR029063">
    <property type="entry name" value="SAM-dependent_MTases_sf"/>
</dbReference>
<name>A0A4P6YW09_9LACO</name>
<proteinExistence type="predicted"/>
<dbReference type="OrthoDB" id="5881184at2"/>
<dbReference type="EMBL" id="CP037940">
    <property type="protein sequence ID" value="QBO37008.1"/>
    <property type="molecule type" value="Genomic_DNA"/>
</dbReference>
<dbReference type="PANTHER" id="PTHR38451">
    <property type="entry name" value="TRNA (ADENINE(22)-N(1))-METHYLTRANSFERASE"/>
    <property type="match status" value="1"/>
</dbReference>
<dbReference type="Gene3D" id="1.10.287.1890">
    <property type="match status" value="1"/>
</dbReference>
<sequence length="225" mass="24384">MDAKKLSNRLAAVAKMVDDRARVADIGSDHAYLPANLILNGHIDFAVAGEVAKGPLANAESEIARHALQGKIIPRLADGLAAIEPADNIDTVTIAGMGGILISQILAAGARFPKLILQPNTDEATVRQWLEDNDYHIVAEDIIAEGNHVYELIRAEAGAAKLTEQEKTFGPMLMRANSPVWRAKWESELARKEKVIGFLEAATPVHEDRVAETQTEIAKIKEVLA</sequence>
<dbReference type="RefSeq" id="WP_133364085.1">
    <property type="nucleotide sequence ID" value="NZ_CP037940.1"/>
</dbReference>
<dbReference type="AlphaFoldDB" id="A0A4P6YW09"/>
<accession>A0A4P6YW09</accession>
<dbReference type="Pfam" id="PF04816">
    <property type="entry name" value="TrmK"/>
    <property type="match status" value="1"/>
</dbReference>
<dbReference type="PIRSF" id="PIRSF018637">
    <property type="entry name" value="TrmK"/>
    <property type="match status" value="1"/>
</dbReference>
<organism evidence="1 2">
    <name type="scientific">Periweissella cryptocerci</name>
    <dbReference type="NCBI Taxonomy" id="2506420"/>
    <lineage>
        <taxon>Bacteria</taxon>
        <taxon>Bacillati</taxon>
        <taxon>Bacillota</taxon>
        <taxon>Bacilli</taxon>
        <taxon>Lactobacillales</taxon>
        <taxon>Lactobacillaceae</taxon>
        <taxon>Periweissella</taxon>
    </lineage>
</organism>
<dbReference type="GO" id="GO:0032259">
    <property type="term" value="P:methylation"/>
    <property type="evidence" value="ECO:0007669"/>
    <property type="project" value="UniProtKB-KW"/>
</dbReference>
<gene>
    <name evidence="1" type="ORF">EQG49_11375</name>
</gene>
<dbReference type="Gene3D" id="3.40.50.150">
    <property type="entry name" value="Vaccinia Virus protein VP39"/>
    <property type="match status" value="1"/>
</dbReference>
<dbReference type="InterPro" id="IPR006901">
    <property type="entry name" value="TrmK"/>
</dbReference>
<keyword evidence="1" id="KW-0489">Methyltransferase</keyword>
<evidence type="ECO:0000313" key="2">
    <source>
        <dbReference type="Proteomes" id="UP000292886"/>
    </source>
</evidence>
<dbReference type="KEGG" id="wei:EQG49_11375"/>
<dbReference type="PANTHER" id="PTHR38451:SF1">
    <property type="entry name" value="TRNA (ADENINE(22)-N(1))-METHYLTRANSFERASE"/>
    <property type="match status" value="1"/>
</dbReference>
<keyword evidence="1" id="KW-0808">Transferase</keyword>
<evidence type="ECO:0000313" key="1">
    <source>
        <dbReference type="EMBL" id="QBO37008.1"/>
    </source>
</evidence>
<dbReference type="SUPFAM" id="SSF53335">
    <property type="entry name" value="S-adenosyl-L-methionine-dependent methyltransferases"/>
    <property type="match status" value="1"/>
</dbReference>
<dbReference type="Proteomes" id="UP000292886">
    <property type="component" value="Chromosome"/>
</dbReference>
<dbReference type="GO" id="GO:0160105">
    <property type="term" value="F:tRNA (adenine(22)-N1)-methyltransferase activity"/>
    <property type="evidence" value="ECO:0007669"/>
    <property type="project" value="InterPro"/>
</dbReference>
<protein>
    <submittedName>
        <fullName evidence="1">tRNA (Adenine-N(1))-methyltransferase</fullName>
    </submittedName>
</protein>